<dbReference type="PANTHER" id="PTHR13353:SF5">
    <property type="entry name" value="TRANSMEMBRANE PROTEIN 19"/>
    <property type="match status" value="1"/>
</dbReference>
<evidence type="ECO:0000256" key="1">
    <source>
        <dbReference type="ARBA" id="ARBA00004141"/>
    </source>
</evidence>
<dbReference type="AlphaFoldDB" id="A0A091E0R7"/>
<gene>
    <name evidence="8" type="ORF">H920_02330</name>
</gene>
<evidence type="ECO:0000256" key="7">
    <source>
        <dbReference type="SAM" id="Phobius"/>
    </source>
</evidence>
<dbReference type="InterPro" id="IPR002794">
    <property type="entry name" value="DUF92_TMEM19"/>
</dbReference>
<keyword evidence="5 7" id="KW-1133">Transmembrane helix</keyword>
<feature type="transmembrane region" description="Helical" evidence="7">
    <location>
        <begin position="316"/>
        <end position="338"/>
    </location>
</feature>
<name>A0A091E0R7_FUKDA</name>
<evidence type="ECO:0000256" key="3">
    <source>
        <dbReference type="ARBA" id="ARBA00014258"/>
    </source>
</evidence>
<sequence>MTFFEKSYLSFLQVLISLFSMTDFDDNIYKIYVKMITNIVILSLIICISLVFWIMSMTASTYYGNIQPISPWRWLFSVVVPVLISYNGFKKKSLDHSGALGGIVVGFILTIANFSFFTSLLMFFLSSSKLTKWKGQAKKHIDSEYREGSCTTRRPESMGARENAAEVLAQLGSPHPSAPMKAQGTGGGQRNWIQVFCNGAIPTEIALLYMIENGPGEMPIDFTKQHTASWMCLSLLAALACSAGDTWASEVGPVLSKSQPRLITTWERVPVGTNGGVTMVGLASSLLGGTFVGIAYFLTQLIFVNDLDISAPQWPIIVYGGLAGLLGSIVDSCLGATMQFSGLDENTGMIVNSPLNTAKHIAGKPILDNNAVNLFSSILIALLLPTAACGFWPRD</sequence>
<keyword evidence="9" id="KW-1185">Reference proteome</keyword>
<feature type="transmembrane region" description="Helical" evidence="7">
    <location>
        <begin position="101"/>
        <end position="125"/>
    </location>
</feature>
<dbReference type="STRING" id="885580.ENSFDAP00000006585"/>
<evidence type="ECO:0000256" key="2">
    <source>
        <dbReference type="ARBA" id="ARBA00009012"/>
    </source>
</evidence>
<evidence type="ECO:0000256" key="5">
    <source>
        <dbReference type="ARBA" id="ARBA00022989"/>
    </source>
</evidence>
<feature type="transmembrane region" description="Helical" evidence="7">
    <location>
        <begin position="374"/>
        <end position="392"/>
    </location>
</feature>
<accession>A0A091E0R7</accession>
<dbReference type="Pfam" id="PF01940">
    <property type="entry name" value="DUF92"/>
    <property type="match status" value="1"/>
</dbReference>
<protein>
    <recommendedName>
        <fullName evidence="3">Transmembrane protein 19</fullName>
    </recommendedName>
</protein>
<comment type="subcellular location">
    <subcellularLocation>
        <location evidence="1">Membrane</location>
        <topology evidence="1">Multi-pass membrane protein</topology>
    </subcellularLocation>
</comment>
<dbReference type="Proteomes" id="UP000028990">
    <property type="component" value="Unassembled WGS sequence"/>
</dbReference>
<dbReference type="GO" id="GO:0016020">
    <property type="term" value="C:membrane"/>
    <property type="evidence" value="ECO:0007669"/>
    <property type="project" value="UniProtKB-SubCell"/>
</dbReference>
<dbReference type="EMBL" id="KN121518">
    <property type="protein sequence ID" value="KFO36268.1"/>
    <property type="molecule type" value="Genomic_DNA"/>
</dbReference>
<comment type="similarity">
    <text evidence="2">Belongs to the TMEM19 family.</text>
</comment>
<feature type="transmembrane region" description="Helical" evidence="7">
    <location>
        <begin position="72"/>
        <end position="89"/>
    </location>
</feature>
<organism evidence="8 9">
    <name type="scientific">Fukomys damarensis</name>
    <name type="common">Damaraland mole rat</name>
    <name type="synonym">Cryptomys damarensis</name>
    <dbReference type="NCBI Taxonomy" id="885580"/>
    <lineage>
        <taxon>Eukaryota</taxon>
        <taxon>Metazoa</taxon>
        <taxon>Chordata</taxon>
        <taxon>Craniata</taxon>
        <taxon>Vertebrata</taxon>
        <taxon>Euteleostomi</taxon>
        <taxon>Mammalia</taxon>
        <taxon>Eutheria</taxon>
        <taxon>Euarchontoglires</taxon>
        <taxon>Glires</taxon>
        <taxon>Rodentia</taxon>
        <taxon>Hystricomorpha</taxon>
        <taxon>Bathyergidae</taxon>
        <taxon>Fukomys</taxon>
    </lineage>
</organism>
<reference evidence="8 9" key="1">
    <citation type="submission" date="2013-11" db="EMBL/GenBank/DDBJ databases">
        <title>The Damaraland mole rat (Fukomys damarensis) genome and evolution of African mole rats.</title>
        <authorList>
            <person name="Gladyshev V.N."/>
            <person name="Fang X."/>
        </authorList>
    </citation>
    <scope>NUCLEOTIDE SEQUENCE [LARGE SCALE GENOMIC DNA]</scope>
    <source>
        <tissue evidence="8">Liver</tissue>
    </source>
</reference>
<keyword evidence="6 7" id="KW-0472">Membrane</keyword>
<evidence type="ECO:0000256" key="6">
    <source>
        <dbReference type="ARBA" id="ARBA00023136"/>
    </source>
</evidence>
<keyword evidence="4 7" id="KW-0812">Transmembrane</keyword>
<feature type="transmembrane region" description="Helical" evidence="7">
    <location>
        <begin position="40"/>
        <end position="60"/>
    </location>
</feature>
<feature type="transmembrane region" description="Helical" evidence="7">
    <location>
        <begin position="279"/>
        <end position="304"/>
    </location>
</feature>
<evidence type="ECO:0000313" key="8">
    <source>
        <dbReference type="EMBL" id="KFO36268.1"/>
    </source>
</evidence>
<evidence type="ECO:0000256" key="4">
    <source>
        <dbReference type="ARBA" id="ARBA00022692"/>
    </source>
</evidence>
<proteinExistence type="inferred from homology"/>
<evidence type="ECO:0000313" key="9">
    <source>
        <dbReference type="Proteomes" id="UP000028990"/>
    </source>
</evidence>
<dbReference type="PANTHER" id="PTHR13353">
    <property type="entry name" value="TRANSMEMBRANE PROTEIN 19"/>
    <property type="match status" value="1"/>
</dbReference>